<dbReference type="GO" id="GO:0009755">
    <property type="term" value="P:hormone-mediated signaling pathway"/>
    <property type="evidence" value="ECO:0007669"/>
    <property type="project" value="TreeGrafter"/>
</dbReference>
<evidence type="ECO:0000256" key="6">
    <source>
        <dbReference type="ARBA" id="ARBA00023163"/>
    </source>
</evidence>
<dbReference type="PROSITE" id="PS51843">
    <property type="entry name" value="NR_LBD"/>
    <property type="match status" value="1"/>
</dbReference>
<dbReference type="GO" id="GO:0001227">
    <property type="term" value="F:DNA-binding transcription repressor activity, RNA polymerase II-specific"/>
    <property type="evidence" value="ECO:0007669"/>
    <property type="project" value="TreeGrafter"/>
</dbReference>
<dbReference type="GO" id="GO:0010887">
    <property type="term" value="P:negative regulation of cholesterol storage"/>
    <property type="evidence" value="ECO:0007669"/>
    <property type="project" value="TreeGrafter"/>
</dbReference>
<dbReference type="InterPro" id="IPR050234">
    <property type="entry name" value="Nuclear_hormone_rcpt_NR1"/>
</dbReference>
<keyword evidence="6" id="KW-0804">Transcription</keyword>
<dbReference type="GO" id="GO:0000978">
    <property type="term" value="F:RNA polymerase II cis-regulatory region sequence-specific DNA binding"/>
    <property type="evidence" value="ECO:0007669"/>
    <property type="project" value="TreeGrafter"/>
</dbReference>
<dbReference type="GO" id="GO:0008270">
    <property type="term" value="F:zinc ion binding"/>
    <property type="evidence" value="ECO:0007669"/>
    <property type="project" value="UniProtKB-KW"/>
</dbReference>
<evidence type="ECO:0000256" key="8">
    <source>
        <dbReference type="ARBA" id="ARBA00023242"/>
    </source>
</evidence>
<dbReference type="GO" id="GO:0004879">
    <property type="term" value="F:nuclear receptor activity"/>
    <property type="evidence" value="ECO:0007669"/>
    <property type="project" value="InterPro"/>
</dbReference>
<dbReference type="InterPro" id="IPR035500">
    <property type="entry name" value="NHR-like_dom_sf"/>
</dbReference>
<feature type="region of interest" description="Disordered" evidence="9">
    <location>
        <begin position="68"/>
        <end position="88"/>
    </location>
</feature>
<name>A0A4W5L5N9_9TELE</name>
<evidence type="ECO:0000256" key="5">
    <source>
        <dbReference type="ARBA" id="ARBA00023125"/>
    </source>
</evidence>
<dbReference type="PRINTS" id="PR01288">
    <property type="entry name" value="PROXISOMEPAR"/>
</dbReference>
<evidence type="ECO:0000313" key="12">
    <source>
        <dbReference type="Proteomes" id="UP000314982"/>
    </source>
</evidence>
<reference evidence="11" key="2">
    <citation type="submission" date="2025-08" db="UniProtKB">
        <authorList>
            <consortium name="Ensembl"/>
        </authorList>
    </citation>
    <scope>IDENTIFICATION</scope>
</reference>
<dbReference type="PANTHER" id="PTHR24082">
    <property type="entry name" value="NUCLEAR HORMONE RECEPTOR"/>
    <property type="match status" value="1"/>
</dbReference>
<dbReference type="AlphaFoldDB" id="A0A4W5L5N9"/>
<keyword evidence="12" id="KW-1185">Reference proteome</keyword>
<keyword evidence="3" id="KW-0862">Zinc</keyword>
<keyword evidence="1" id="KW-0479">Metal-binding</keyword>
<keyword evidence="4" id="KW-0805">Transcription regulation</keyword>
<dbReference type="GO" id="GO:0005634">
    <property type="term" value="C:nucleus"/>
    <property type="evidence" value="ECO:0007669"/>
    <property type="project" value="InterPro"/>
</dbReference>
<evidence type="ECO:0000256" key="3">
    <source>
        <dbReference type="ARBA" id="ARBA00022833"/>
    </source>
</evidence>
<keyword evidence="5" id="KW-0238">DNA-binding</keyword>
<proteinExistence type="predicted"/>
<feature type="domain" description="NR LBD" evidence="10">
    <location>
        <begin position="87"/>
        <end position="251"/>
    </location>
</feature>
<dbReference type="GO" id="GO:0030154">
    <property type="term" value="P:cell differentiation"/>
    <property type="evidence" value="ECO:0007669"/>
    <property type="project" value="TreeGrafter"/>
</dbReference>
<evidence type="ECO:0000259" key="10">
    <source>
        <dbReference type="PROSITE" id="PS51843"/>
    </source>
</evidence>
<reference evidence="11" key="3">
    <citation type="submission" date="2025-09" db="UniProtKB">
        <authorList>
            <consortium name="Ensembl"/>
        </authorList>
    </citation>
    <scope>IDENTIFICATION</scope>
</reference>
<dbReference type="GeneTree" id="ENSGT00940000157097"/>
<organism evidence="11 12">
    <name type="scientific">Hucho hucho</name>
    <name type="common">huchen</name>
    <dbReference type="NCBI Taxonomy" id="62062"/>
    <lineage>
        <taxon>Eukaryota</taxon>
        <taxon>Metazoa</taxon>
        <taxon>Chordata</taxon>
        <taxon>Craniata</taxon>
        <taxon>Vertebrata</taxon>
        <taxon>Euteleostomi</taxon>
        <taxon>Actinopterygii</taxon>
        <taxon>Neopterygii</taxon>
        <taxon>Teleostei</taxon>
        <taxon>Protacanthopterygii</taxon>
        <taxon>Salmoniformes</taxon>
        <taxon>Salmonidae</taxon>
        <taxon>Salmoninae</taxon>
        <taxon>Hucho</taxon>
    </lineage>
</organism>
<dbReference type="GO" id="GO:0045923">
    <property type="term" value="P:positive regulation of fatty acid metabolic process"/>
    <property type="evidence" value="ECO:0007669"/>
    <property type="project" value="TreeGrafter"/>
</dbReference>
<evidence type="ECO:0000313" key="11">
    <source>
        <dbReference type="Ensembl" id="ENSHHUP00000020671.1"/>
    </source>
</evidence>
<evidence type="ECO:0000256" key="9">
    <source>
        <dbReference type="SAM" id="MobiDB-lite"/>
    </source>
</evidence>
<keyword evidence="8" id="KW-0539">Nucleus</keyword>
<dbReference type="PANTHER" id="PTHR24082:SF197">
    <property type="entry name" value="PEROXISOME PROLIFERATOR-ACTIVATED RECEPTOR ALPHA"/>
    <property type="match status" value="1"/>
</dbReference>
<keyword evidence="7" id="KW-0675">Receptor</keyword>
<dbReference type="Proteomes" id="UP000314982">
    <property type="component" value="Unassembled WGS sequence"/>
</dbReference>
<sequence>MVDMPGSYSPLSPLGKFLLGRPLCGDLIIDMEDTWTEDISHIGNDTLSSFDLRTIRLKFEYDKSIRFGRMPQSDGGERGGRRPQAGGPRTLVRQIHKAYMKNFNMNKAKAWVILTGKICTPPFVIHDMESPVEEEEEVVSAQMEEAEARLFHCSQCFSVETVTELTEFTKSVTGFQCLDLNDQYEVYEALFTLLASCMNIDGLLVVSGGGFITREVFKSLQWPFSDMMEPKFQFAWRFNSLELDDSDLVLF</sequence>
<keyword evidence="2" id="KW-0863">Zinc-finger</keyword>
<dbReference type="InterPro" id="IPR003074">
    <property type="entry name" value="1Cnucl_rcpt"/>
</dbReference>
<dbReference type="GO" id="GO:0045944">
    <property type="term" value="P:positive regulation of transcription by RNA polymerase II"/>
    <property type="evidence" value="ECO:0007669"/>
    <property type="project" value="TreeGrafter"/>
</dbReference>
<evidence type="ECO:0000256" key="4">
    <source>
        <dbReference type="ARBA" id="ARBA00023015"/>
    </source>
</evidence>
<reference evidence="12" key="1">
    <citation type="submission" date="2018-06" db="EMBL/GenBank/DDBJ databases">
        <title>Genome assembly of Danube salmon.</title>
        <authorList>
            <person name="Macqueen D.J."/>
            <person name="Gundappa M.K."/>
        </authorList>
    </citation>
    <scope>NUCLEOTIDE SEQUENCE [LARGE SCALE GENOMIC DNA]</scope>
</reference>
<dbReference type="SUPFAM" id="SSF48508">
    <property type="entry name" value="Nuclear receptor ligand-binding domain"/>
    <property type="match status" value="1"/>
</dbReference>
<dbReference type="Ensembl" id="ENSHHUT00000021440.1">
    <property type="protein sequence ID" value="ENSHHUP00000020671.1"/>
    <property type="gene ID" value="ENSHHUG00000012907.1"/>
</dbReference>
<dbReference type="Gene3D" id="1.10.565.10">
    <property type="entry name" value="Retinoid X Receptor"/>
    <property type="match status" value="1"/>
</dbReference>
<accession>A0A4W5L5N9</accession>
<evidence type="ECO:0000256" key="2">
    <source>
        <dbReference type="ARBA" id="ARBA00022771"/>
    </source>
</evidence>
<dbReference type="GO" id="GO:0050728">
    <property type="term" value="P:negative regulation of inflammatory response"/>
    <property type="evidence" value="ECO:0007669"/>
    <property type="project" value="TreeGrafter"/>
</dbReference>
<evidence type="ECO:0000256" key="7">
    <source>
        <dbReference type="ARBA" id="ARBA00023170"/>
    </source>
</evidence>
<dbReference type="GO" id="GO:0006631">
    <property type="term" value="P:fatty acid metabolic process"/>
    <property type="evidence" value="ECO:0007669"/>
    <property type="project" value="TreeGrafter"/>
</dbReference>
<dbReference type="InterPro" id="IPR000536">
    <property type="entry name" value="Nucl_hrmn_rcpt_lig-bd"/>
</dbReference>
<protein>
    <submittedName>
        <fullName evidence="11">Peroxisome proliferator-activated receptor alpha a</fullName>
    </submittedName>
</protein>
<evidence type="ECO:0000256" key="1">
    <source>
        <dbReference type="ARBA" id="ARBA00022723"/>
    </source>
</evidence>